<dbReference type="CDD" id="cd02440">
    <property type="entry name" value="AdoMet_MTases"/>
    <property type="match status" value="1"/>
</dbReference>
<dbReference type="InterPro" id="IPR004538">
    <property type="entry name" value="Hemolysin_A/TlyA"/>
</dbReference>
<dbReference type="SMART" id="SM00363">
    <property type="entry name" value="S4"/>
    <property type="match status" value="1"/>
</dbReference>
<dbReference type="InterPro" id="IPR002877">
    <property type="entry name" value="RNA_MeTrfase_FtsJ_dom"/>
</dbReference>
<comment type="similarity">
    <text evidence="2">Belongs to the TlyA family.</text>
</comment>
<name>A0A6J6FHP0_9ZZZZ</name>
<protein>
    <submittedName>
        <fullName evidence="5">Unannotated protein</fullName>
    </submittedName>
</protein>
<dbReference type="CDD" id="cd00165">
    <property type="entry name" value="S4"/>
    <property type="match status" value="1"/>
</dbReference>
<dbReference type="Gene3D" id="3.40.50.150">
    <property type="entry name" value="Vaccinia Virus protein VP39"/>
    <property type="match status" value="1"/>
</dbReference>
<evidence type="ECO:0000256" key="2">
    <source>
        <dbReference type="ARBA" id="ARBA00029460"/>
    </source>
</evidence>
<evidence type="ECO:0000259" key="4">
    <source>
        <dbReference type="SMART" id="SM00363"/>
    </source>
</evidence>
<sequence length="291" mass="31617">MLPRSPFSNANCAKSLTTSAESAESTERETRRLDTELVVRGLAETRTRASRMIDAGDVQVNGRIISRPGHKVSVSSDIEVRSLKRWVARSAEKLLAACERFDINYRGRIVLDIGASTGGFTEVALARGASRVIALDVGHGQLHPRIRGDHRVVVREGVNARSLTGEEFAAWDVDRIDDVVVDVSFISLTLIVPSLVALLGTGFRFVFLVKPQFEVGKGNLVDGIVRDLSLRRTAALDVCRAIEATGLVISGVAESAVDGEHGNREVIVYGDPANAANVGEWEQQLATMWEE</sequence>
<dbReference type="Gene3D" id="3.10.290.10">
    <property type="entry name" value="RNA-binding S4 domain"/>
    <property type="match status" value="1"/>
</dbReference>
<accession>A0A6J6FHP0</accession>
<feature type="domain" description="RNA-binding S4" evidence="4">
    <location>
        <begin position="31"/>
        <end position="92"/>
    </location>
</feature>
<dbReference type="AlphaFoldDB" id="A0A6J6FHP0"/>
<reference evidence="5" key="1">
    <citation type="submission" date="2020-05" db="EMBL/GenBank/DDBJ databases">
        <authorList>
            <person name="Chiriac C."/>
            <person name="Salcher M."/>
            <person name="Ghai R."/>
            <person name="Kavagutti S V."/>
        </authorList>
    </citation>
    <scope>NUCLEOTIDE SEQUENCE</scope>
</reference>
<dbReference type="SUPFAM" id="SSF55174">
    <property type="entry name" value="Alpha-L RNA-binding motif"/>
    <property type="match status" value="1"/>
</dbReference>
<dbReference type="InterPro" id="IPR002942">
    <property type="entry name" value="S4_RNA-bd"/>
</dbReference>
<dbReference type="Pfam" id="PF01479">
    <property type="entry name" value="S4"/>
    <property type="match status" value="1"/>
</dbReference>
<evidence type="ECO:0000313" key="5">
    <source>
        <dbReference type="EMBL" id="CAB4588496.1"/>
    </source>
</evidence>
<feature type="region of interest" description="Disordered" evidence="3">
    <location>
        <begin position="1"/>
        <end position="31"/>
    </location>
</feature>
<dbReference type="Pfam" id="PF01728">
    <property type="entry name" value="FtsJ"/>
    <property type="match status" value="1"/>
</dbReference>
<evidence type="ECO:0000256" key="3">
    <source>
        <dbReference type="SAM" id="MobiDB-lite"/>
    </source>
</evidence>
<dbReference type="GO" id="GO:0003723">
    <property type="term" value="F:RNA binding"/>
    <property type="evidence" value="ECO:0007669"/>
    <property type="project" value="UniProtKB-KW"/>
</dbReference>
<evidence type="ECO:0000256" key="1">
    <source>
        <dbReference type="ARBA" id="ARBA00022884"/>
    </source>
</evidence>
<dbReference type="InterPro" id="IPR047048">
    <property type="entry name" value="TlyA"/>
</dbReference>
<dbReference type="PANTHER" id="PTHR32319:SF0">
    <property type="entry name" value="BACTERIAL HEMOLYSIN-LIKE PROTEIN"/>
    <property type="match status" value="1"/>
</dbReference>
<dbReference type="GO" id="GO:0032259">
    <property type="term" value="P:methylation"/>
    <property type="evidence" value="ECO:0007669"/>
    <property type="project" value="InterPro"/>
</dbReference>
<dbReference type="InterPro" id="IPR036986">
    <property type="entry name" value="S4_RNA-bd_sf"/>
</dbReference>
<dbReference type="SUPFAM" id="SSF53335">
    <property type="entry name" value="S-adenosyl-L-methionine-dependent methyltransferases"/>
    <property type="match status" value="1"/>
</dbReference>
<dbReference type="NCBIfam" id="TIGR00478">
    <property type="entry name" value="tly"/>
    <property type="match status" value="1"/>
</dbReference>
<dbReference type="InterPro" id="IPR029063">
    <property type="entry name" value="SAM-dependent_MTases_sf"/>
</dbReference>
<proteinExistence type="inferred from homology"/>
<keyword evidence="1" id="KW-0694">RNA-binding</keyword>
<dbReference type="PROSITE" id="PS50889">
    <property type="entry name" value="S4"/>
    <property type="match status" value="1"/>
</dbReference>
<dbReference type="GO" id="GO:0008168">
    <property type="term" value="F:methyltransferase activity"/>
    <property type="evidence" value="ECO:0007669"/>
    <property type="project" value="InterPro"/>
</dbReference>
<dbReference type="PANTHER" id="PTHR32319">
    <property type="entry name" value="BACTERIAL HEMOLYSIN-LIKE PROTEIN"/>
    <property type="match status" value="1"/>
</dbReference>
<dbReference type="PIRSF" id="PIRSF005578">
    <property type="entry name" value="TlyA"/>
    <property type="match status" value="1"/>
</dbReference>
<feature type="compositionally biased region" description="Polar residues" evidence="3">
    <location>
        <begin position="1"/>
        <end position="14"/>
    </location>
</feature>
<gene>
    <name evidence="5" type="ORF">UFOPK1788_00388</name>
</gene>
<organism evidence="5">
    <name type="scientific">freshwater metagenome</name>
    <dbReference type="NCBI Taxonomy" id="449393"/>
    <lineage>
        <taxon>unclassified sequences</taxon>
        <taxon>metagenomes</taxon>
        <taxon>ecological metagenomes</taxon>
    </lineage>
</organism>
<dbReference type="EMBL" id="CAEZUE010000034">
    <property type="protein sequence ID" value="CAB4588496.1"/>
    <property type="molecule type" value="Genomic_DNA"/>
</dbReference>